<gene>
    <name evidence="2" type="ORF">PSU4_24430</name>
</gene>
<dbReference type="Proteomes" id="UP000321685">
    <property type="component" value="Unassembled WGS sequence"/>
</dbReference>
<name>A0A511DFC4_9PSEU</name>
<dbReference type="AlphaFoldDB" id="A0A511DFC4"/>
<protein>
    <submittedName>
        <fullName evidence="2">Uncharacterized protein</fullName>
    </submittedName>
</protein>
<feature type="region of interest" description="Disordered" evidence="1">
    <location>
        <begin position="54"/>
        <end position="94"/>
    </location>
</feature>
<organism evidence="2 3">
    <name type="scientific">Pseudonocardia sulfidoxydans NBRC 16205</name>
    <dbReference type="NCBI Taxonomy" id="1223511"/>
    <lineage>
        <taxon>Bacteria</taxon>
        <taxon>Bacillati</taxon>
        <taxon>Actinomycetota</taxon>
        <taxon>Actinomycetes</taxon>
        <taxon>Pseudonocardiales</taxon>
        <taxon>Pseudonocardiaceae</taxon>
        <taxon>Pseudonocardia</taxon>
    </lineage>
</organism>
<proteinExistence type="predicted"/>
<evidence type="ECO:0000313" key="2">
    <source>
        <dbReference type="EMBL" id="GEL23489.1"/>
    </source>
</evidence>
<keyword evidence="3" id="KW-1185">Reference proteome</keyword>
<dbReference type="EMBL" id="BJVJ01000020">
    <property type="protein sequence ID" value="GEL23489.1"/>
    <property type="molecule type" value="Genomic_DNA"/>
</dbReference>
<feature type="compositionally biased region" description="Basic and acidic residues" evidence="1">
    <location>
        <begin position="64"/>
        <end position="74"/>
    </location>
</feature>
<feature type="region of interest" description="Disordered" evidence="1">
    <location>
        <begin position="1"/>
        <end position="38"/>
    </location>
</feature>
<accession>A0A511DFC4</accession>
<evidence type="ECO:0000313" key="3">
    <source>
        <dbReference type="Proteomes" id="UP000321685"/>
    </source>
</evidence>
<reference evidence="2 3" key="1">
    <citation type="submission" date="2019-07" db="EMBL/GenBank/DDBJ databases">
        <title>Whole genome shotgun sequence of Pseudonocardia sulfidoxydans NBRC 16205.</title>
        <authorList>
            <person name="Hosoyama A."/>
            <person name="Uohara A."/>
            <person name="Ohji S."/>
            <person name="Ichikawa N."/>
        </authorList>
    </citation>
    <scope>NUCLEOTIDE SEQUENCE [LARGE SCALE GENOMIC DNA]</scope>
    <source>
        <strain evidence="2 3">NBRC 16205</strain>
    </source>
</reference>
<comment type="caution">
    <text evidence="2">The sequence shown here is derived from an EMBL/GenBank/DDBJ whole genome shotgun (WGS) entry which is preliminary data.</text>
</comment>
<feature type="compositionally biased region" description="Basic and acidic residues" evidence="1">
    <location>
        <begin position="81"/>
        <end position="94"/>
    </location>
</feature>
<evidence type="ECO:0000256" key="1">
    <source>
        <dbReference type="SAM" id="MobiDB-lite"/>
    </source>
</evidence>
<sequence>MVPRSLAGRDRARFVHGGTVEGVPAGHGAVRQPGGTMDGMAELSEQMRRRIEEIFGDTLPVTTSDERGDDEPRSGDPSGDEWLRANRPPHHDRD</sequence>